<reference evidence="1" key="1">
    <citation type="journal article" date="2013" name="J. Plant Res.">
        <title>Effect of fungi and light on seed germination of three Opuntia species from semiarid lands of central Mexico.</title>
        <authorList>
            <person name="Delgado-Sanchez P."/>
            <person name="Jimenez-Bremont J.F."/>
            <person name="Guerrero-Gonzalez Mde L."/>
            <person name="Flores J."/>
        </authorList>
    </citation>
    <scope>NUCLEOTIDE SEQUENCE</scope>
    <source>
        <tissue evidence="1">Cladode</tissue>
    </source>
</reference>
<reference evidence="1" key="2">
    <citation type="submission" date="2020-07" db="EMBL/GenBank/DDBJ databases">
        <authorList>
            <person name="Vera ALvarez R."/>
            <person name="Arias-Moreno D.M."/>
            <person name="Jimenez-Jacinto V."/>
            <person name="Jimenez-Bremont J.F."/>
            <person name="Swaminathan K."/>
            <person name="Moose S.P."/>
            <person name="Guerrero-Gonzalez M.L."/>
            <person name="Marino-Ramirez L."/>
            <person name="Landsman D."/>
            <person name="Rodriguez-Kessler M."/>
            <person name="Delgado-Sanchez P."/>
        </authorList>
    </citation>
    <scope>NUCLEOTIDE SEQUENCE</scope>
    <source>
        <tissue evidence="1">Cladode</tissue>
    </source>
</reference>
<sequence length="108" mass="12303">MDKWTTFTPSTLLVDSFSLHLPFRTDFELPTLCLIQKSPQITQNMTMSLLPTEFLALLPLMLATSMPHHASGLKSMHFSLYQHKTINQTGYVSGWSSRTTRQPNHNPI</sequence>
<evidence type="ECO:0000313" key="1">
    <source>
        <dbReference type="EMBL" id="MBA4650007.1"/>
    </source>
</evidence>
<accession>A0A7C9DTT9</accession>
<dbReference type="EMBL" id="GISG01162874">
    <property type="protein sequence ID" value="MBA4650007.1"/>
    <property type="molecule type" value="Transcribed_RNA"/>
</dbReference>
<proteinExistence type="predicted"/>
<dbReference type="AlphaFoldDB" id="A0A7C9DTT9"/>
<protein>
    <submittedName>
        <fullName evidence="1">Uncharacterized protein</fullName>
    </submittedName>
</protein>
<organism evidence="1">
    <name type="scientific">Opuntia streptacantha</name>
    <name type="common">Prickly pear cactus</name>
    <name type="synonym">Opuntia cardona</name>
    <dbReference type="NCBI Taxonomy" id="393608"/>
    <lineage>
        <taxon>Eukaryota</taxon>
        <taxon>Viridiplantae</taxon>
        <taxon>Streptophyta</taxon>
        <taxon>Embryophyta</taxon>
        <taxon>Tracheophyta</taxon>
        <taxon>Spermatophyta</taxon>
        <taxon>Magnoliopsida</taxon>
        <taxon>eudicotyledons</taxon>
        <taxon>Gunneridae</taxon>
        <taxon>Pentapetalae</taxon>
        <taxon>Caryophyllales</taxon>
        <taxon>Cactineae</taxon>
        <taxon>Cactaceae</taxon>
        <taxon>Opuntioideae</taxon>
        <taxon>Opuntia</taxon>
    </lineage>
</organism>
<name>A0A7C9DTT9_OPUST</name>